<protein>
    <submittedName>
        <fullName evidence="1">Uncharacterized protein</fullName>
    </submittedName>
</protein>
<evidence type="ECO:0000313" key="2">
    <source>
        <dbReference type="Proteomes" id="UP001221898"/>
    </source>
</evidence>
<reference evidence="1" key="1">
    <citation type="journal article" date="2023" name="Science">
        <title>Genome structures resolve the early diversification of teleost fishes.</title>
        <authorList>
            <person name="Parey E."/>
            <person name="Louis A."/>
            <person name="Montfort J."/>
            <person name="Bouchez O."/>
            <person name="Roques C."/>
            <person name="Iampietro C."/>
            <person name="Lluch J."/>
            <person name="Castinel A."/>
            <person name="Donnadieu C."/>
            <person name="Desvignes T."/>
            <person name="Floi Bucao C."/>
            <person name="Jouanno E."/>
            <person name="Wen M."/>
            <person name="Mejri S."/>
            <person name="Dirks R."/>
            <person name="Jansen H."/>
            <person name="Henkel C."/>
            <person name="Chen W.J."/>
            <person name="Zahm M."/>
            <person name="Cabau C."/>
            <person name="Klopp C."/>
            <person name="Thompson A.W."/>
            <person name="Robinson-Rechavi M."/>
            <person name="Braasch I."/>
            <person name="Lecointre G."/>
            <person name="Bobe J."/>
            <person name="Postlethwait J.H."/>
            <person name="Berthelot C."/>
            <person name="Roest Crollius H."/>
            <person name="Guiguen Y."/>
        </authorList>
    </citation>
    <scope>NUCLEOTIDE SEQUENCE</scope>
    <source>
        <strain evidence="1">NC1722</strain>
    </source>
</reference>
<dbReference type="Proteomes" id="UP001221898">
    <property type="component" value="Unassembled WGS sequence"/>
</dbReference>
<dbReference type="InterPro" id="IPR043502">
    <property type="entry name" value="DNA/RNA_pol_sf"/>
</dbReference>
<name>A0AAD7WN13_9TELE</name>
<evidence type="ECO:0000313" key="1">
    <source>
        <dbReference type="EMBL" id="KAJ8402912.1"/>
    </source>
</evidence>
<proteinExistence type="predicted"/>
<gene>
    <name evidence="1" type="ORF">AAFF_G00362260</name>
</gene>
<dbReference type="Gene3D" id="3.10.10.10">
    <property type="entry name" value="HIV Type 1 Reverse Transcriptase, subunit A, domain 1"/>
    <property type="match status" value="1"/>
</dbReference>
<dbReference type="SUPFAM" id="SSF56672">
    <property type="entry name" value="DNA/RNA polymerases"/>
    <property type="match status" value="1"/>
</dbReference>
<sequence>MAVWTRVSDRTPAGGCQVMVDAMPDYGGELRVSWALARVQQVQIPLWVYNPIEVPQHSPLAEVTQVGQEDIQKERELVLRPGDCTPEPRTRHHPVPPRLYPELRNLLQDMLDHGVVRESASLWTTLLILVRKLMEVLC</sequence>
<comment type="caution">
    <text evidence="1">The sequence shown here is derived from an EMBL/GenBank/DDBJ whole genome shotgun (WGS) entry which is preliminary data.</text>
</comment>
<accession>A0AAD7WN13</accession>
<keyword evidence="2" id="KW-1185">Reference proteome</keyword>
<dbReference type="EMBL" id="JAINUG010000061">
    <property type="protein sequence ID" value="KAJ8402912.1"/>
    <property type="molecule type" value="Genomic_DNA"/>
</dbReference>
<organism evidence="1 2">
    <name type="scientific">Aldrovandia affinis</name>
    <dbReference type="NCBI Taxonomy" id="143900"/>
    <lineage>
        <taxon>Eukaryota</taxon>
        <taxon>Metazoa</taxon>
        <taxon>Chordata</taxon>
        <taxon>Craniata</taxon>
        <taxon>Vertebrata</taxon>
        <taxon>Euteleostomi</taxon>
        <taxon>Actinopterygii</taxon>
        <taxon>Neopterygii</taxon>
        <taxon>Teleostei</taxon>
        <taxon>Notacanthiformes</taxon>
        <taxon>Halosauridae</taxon>
        <taxon>Aldrovandia</taxon>
    </lineage>
</organism>
<dbReference type="AlphaFoldDB" id="A0AAD7WN13"/>